<reference evidence="4" key="1">
    <citation type="submission" date="2021-12" db="EMBL/GenBank/DDBJ databases">
        <title>Comparative genomics, transcriptomics and evolutionary studies reveal genomic signatures of adaptation to plant cell wall in hemibiotrophic fungi.</title>
        <authorList>
            <consortium name="DOE Joint Genome Institute"/>
            <person name="Baroncelli R."/>
            <person name="Diaz J.F."/>
            <person name="Benocci T."/>
            <person name="Peng M."/>
            <person name="Battaglia E."/>
            <person name="Haridas S."/>
            <person name="Andreopoulos W."/>
            <person name="Labutti K."/>
            <person name="Pangilinan J."/>
            <person name="Floch G.L."/>
            <person name="Makela M.R."/>
            <person name="Henrissat B."/>
            <person name="Grigoriev I.V."/>
            <person name="Crouch J.A."/>
            <person name="De Vries R.P."/>
            <person name="Sukno S.A."/>
            <person name="Thon M.R."/>
        </authorList>
    </citation>
    <scope>NUCLEOTIDE SEQUENCE</scope>
    <source>
        <strain evidence="4">CBS 112980</strain>
    </source>
</reference>
<evidence type="ECO:0000256" key="1">
    <source>
        <dbReference type="ARBA" id="ARBA00022679"/>
    </source>
</evidence>
<dbReference type="GeneID" id="85392665"/>
<gene>
    <name evidence="4" type="ORF">BDZ83DRAFT_629587</name>
</gene>
<evidence type="ECO:0000259" key="3">
    <source>
        <dbReference type="PROSITE" id="PS51186"/>
    </source>
</evidence>
<dbReference type="SUPFAM" id="SSF55729">
    <property type="entry name" value="Acyl-CoA N-acyltransferases (Nat)"/>
    <property type="match status" value="1"/>
</dbReference>
<evidence type="ECO:0000313" key="4">
    <source>
        <dbReference type="EMBL" id="KAK1722243.1"/>
    </source>
</evidence>
<dbReference type="AlphaFoldDB" id="A0AAD8UIN7"/>
<dbReference type="Pfam" id="PF00583">
    <property type="entry name" value="Acetyltransf_1"/>
    <property type="match status" value="1"/>
</dbReference>
<evidence type="ECO:0000313" key="5">
    <source>
        <dbReference type="Proteomes" id="UP001244207"/>
    </source>
</evidence>
<dbReference type="InterPro" id="IPR000182">
    <property type="entry name" value="GNAT_dom"/>
</dbReference>
<dbReference type="RefSeq" id="XP_060362298.1">
    <property type="nucleotide sequence ID" value="XM_060508766.1"/>
</dbReference>
<evidence type="ECO:0000256" key="2">
    <source>
        <dbReference type="ARBA" id="ARBA00023315"/>
    </source>
</evidence>
<dbReference type="PANTHER" id="PTHR43877">
    <property type="entry name" value="AMINOALKYLPHOSPHONATE N-ACETYLTRANSFERASE-RELATED-RELATED"/>
    <property type="match status" value="1"/>
</dbReference>
<feature type="domain" description="N-acetyltransferase" evidence="3">
    <location>
        <begin position="33"/>
        <end position="173"/>
    </location>
</feature>
<organism evidence="4 5">
    <name type="scientific">Glomerella acutata</name>
    <name type="common">Colletotrichum acutatum</name>
    <dbReference type="NCBI Taxonomy" id="27357"/>
    <lineage>
        <taxon>Eukaryota</taxon>
        <taxon>Fungi</taxon>
        <taxon>Dikarya</taxon>
        <taxon>Ascomycota</taxon>
        <taxon>Pezizomycotina</taxon>
        <taxon>Sordariomycetes</taxon>
        <taxon>Hypocreomycetidae</taxon>
        <taxon>Glomerellales</taxon>
        <taxon>Glomerellaceae</taxon>
        <taxon>Colletotrichum</taxon>
        <taxon>Colletotrichum acutatum species complex</taxon>
    </lineage>
</organism>
<dbReference type="EMBL" id="JAHMHS010000082">
    <property type="protein sequence ID" value="KAK1722243.1"/>
    <property type="molecule type" value="Genomic_DNA"/>
</dbReference>
<dbReference type="CDD" id="cd04301">
    <property type="entry name" value="NAT_SF"/>
    <property type="match status" value="1"/>
</dbReference>
<dbReference type="GO" id="GO:0016747">
    <property type="term" value="F:acyltransferase activity, transferring groups other than amino-acyl groups"/>
    <property type="evidence" value="ECO:0007669"/>
    <property type="project" value="InterPro"/>
</dbReference>
<dbReference type="PROSITE" id="PS51186">
    <property type="entry name" value="GNAT"/>
    <property type="match status" value="1"/>
</dbReference>
<comment type="caution">
    <text evidence="4">The sequence shown here is derived from an EMBL/GenBank/DDBJ whole genome shotgun (WGS) entry which is preliminary data.</text>
</comment>
<name>A0AAD8UIN7_GLOAC</name>
<proteinExistence type="predicted"/>
<accession>A0AAD8UIN7</accession>
<keyword evidence="1" id="KW-0808">Transferase</keyword>
<keyword evidence="2" id="KW-0012">Acyltransferase</keyword>
<dbReference type="Gene3D" id="3.40.630.30">
    <property type="match status" value="1"/>
</dbReference>
<dbReference type="Proteomes" id="UP001244207">
    <property type="component" value="Unassembled WGS sequence"/>
</dbReference>
<dbReference type="InterPro" id="IPR050832">
    <property type="entry name" value="Bact_Acetyltransf"/>
</dbReference>
<keyword evidence="5" id="KW-1185">Reference proteome</keyword>
<sequence>MFYQYCAMAEQQFDPISSRKGCTLARAKTDHVPHIQSMTRAAYSKYIDRIGKEPAPMKADYYELIKTQLVYILYDDENDAVVGAILLRLDPSANALHINNLVVAPEAQGRGYGRVLMKCAEDVARDSRCTSLQLYTNVKMYENLILYPKMGFVETERRTEDGYERVYFRRELDVA</sequence>
<dbReference type="InterPro" id="IPR016181">
    <property type="entry name" value="Acyl_CoA_acyltransferase"/>
</dbReference>
<protein>
    <submittedName>
        <fullName evidence="4">Acetyltransferase</fullName>
    </submittedName>
</protein>
<dbReference type="PANTHER" id="PTHR43877:SF2">
    <property type="entry name" value="AMINOALKYLPHOSPHONATE N-ACETYLTRANSFERASE-RELATED"/>
    <property type="match status" value="1"/>
</dbReference>